<dbReference type="HOGENOM" id="CLU_089893_3_1_5"/>
<protein>
    <recommendedName>
        <fullName evidence="3">HTH marR-type domain-containing protein</fullName>
    </recommendedName>
</protein>
<dbReference type="InterPro" id="IPR036388">
    <property type="entry name" value="WH-like_DNA-bd_sf"/>
</dbReference>
<reference evidence="1 2" key="1">
    <citation type="submission" date="2012-04" db="EMBL/GenBank/DDBJ databases">
        <title>The Genome Sequence of Afipia clevelandensis ATCC 49720.</title>
        <authorList>
            <consortium name="The Broad Institute Genome Sequencing Platform"/>
            <person name="Earl A."/>
            <person name="Ward D."/>
            <person name="Feldgarden M."/>
            <person name="Gevers D."/>
            <person name="Huys G."/>
            <person name="Walker B."/>
            <person name="Young S.K."/>
            <person name="Zeng Q."/>
            <person name="Gargeya S."/>
            <person name="Fitzgerald M."/>
            <person name="Haas B."/>
            <person name="Abouelleil A."/>
            <person name="Alvarado L."/>
            <person name="Arachchi H.M."/>
            <person name="Berlin A."/>
            <person name="Chapman S.B."/>
            <person name="Goldberg J."/>
            <person name="Griggs A."/>
            <person name="Gujja S."/>
            <person name="Hansen M."/>
            <person name="Howarth C."/>
            <person name="Imamovic A."/>
            <person name="Larimer J."/>
            <person name="McCowen C."/>
            <person name="Montmayeur A."/>
            <person name="Murphy C."/>
            <person name="Neiman D."/>
            <person name="Pearson M."/>
            <person name="Priest M."/>
            <person name="Roberts A."/>
            <person name="Saif S."/>
            <person name="Shea T."/>
            <person name="Sisk P."/>
            <person name="Sykes S."/>
            <person name="Wortman J."/>
            <person name="Nusbaum C."/>
            <person name="Birren B."/>
        </authorList>
    </citation>
    <scope>NUCLEOTIDE SEQUENCE [LARGE SCALE GENOMIC DNA]</scope>
    <source>
        <strain evidence="1 2">ATCC 49720</strain>
    </source>
</reference>
<gene>
    <name evidence="1" type="ORF">HMPREF9696_04009</name>
</gene>
<dbReference type="InterPro" id="IPR036390">
    <property type="entry name" value="WH_DNA-bd_sf"/>
</dbReference>
<dbReference type="Proteomes" id="UP000001095">
    <property type="component" value="Unassembled WGS sequence"/>
</dbReference>
<accession>K8P036</accession>
<organism evidence="1 2">
    <name type="scientific">Afipia clevelandensis ATCC 49720</name>
    <dbReference type="NCBI Taxonomy" id="883079"/>
    <lineage>
        <taxon>Bacteria</taxon>
        <taxon>Pseudomonadati</taxon>
        <taxon>Pseudomonadota</taxon>
        <taxon>Alphaproteobacteria</taxon>
        <taxon>Hyphomicrobiales</taxon>
        <taxon>Nitrobacteraceae</taxon>
        <taxon>Afipia</taxon>
    </lineage>
</organism>
<evidence type="ECO:0000313" key="2">
    <source>
        <dbReference type="Proteomes" id="UP000001095"/>
    </source>
</evidence>
<keyword evidence="2" id="KW-1185">Reference proteome</keyword>
<evidence type="ECO:0000313" key="1">
    <source>
        <dbReference type="EMBL" id="EKS31788.1"/>
    </source>
</evidence>
<sequence length="152" mass="16169">MAPAKLKRPASAPVARLLDQVARAMHSIGHDGGLFPAQWTALRYFRDAAAPYNTAMGLARFQGLAFGPVSRSVRTLIEKGLLRKAGSAGRGRSEIVELTSMGRALLKADPLLVVVRAIEAMPPEQAESLAMACEAIIAAVQAQKHEPTQAAE</sequence>
<dbReference type="EMBL" id="AGWY01000018">
    <property type="protein sequence ID" value="EKS31788.1"/>
    <property type="molecule type" value="Genomic_DNA"/>
</dbReference>
<dbReference type="AlphaFoldDB" id="K8P036"/>
<dbReference type="SUPFAM" id="SSF46785">
    <property type="entry name" value="Winged helix' DNA-binding domain"/>
    <property type="match status" value="1"/>
</dbReference>
<proteinExistence type="predicted"/>
<dbReference type="Gene3D" id="1.10.10.10">
    <property type="entry name" value="Winged helix-like DNA-binding domain superfamily/Winged helix DNA-binding domain"/>
    <property type="match status" value="1"/>
</dbReference>
<comment type="caution">
    <text evidence="1">The sequence shown here is derived from an EMBL/GenBank/DDBJ whole genome shotgun (WGS) entry which is preliminary data.</text>
</comment>
<name>K8P036_9BRAD</name>
<dbReference type="PATRIC" id="fig|883079.3.peg.4093"/>
<evidence type="ECO:0008006" key="3">
    <source>
        <dbReference type="Google" id="ProtNLM"/>
    </source>
</evidence>